<dbReference type="InterPro" id="IPR036188">
    <property type="entry name" value="FAD/NAD-bd_sf"/>
</dbReference>
<evidence type="ECO:0000256" key="3">
    <source>
        <dbReference type="ARBA" id="ARBA00022827"/>
    </source>
</evidence>
<proteinExistence type="predicted"/>
<dbReference type="SUPFAM" id="SSF51905">
    <property type="entry name" value="FAD/NAD(P)-binding domain"/>
    <property type="match status" value="1"/>
</dbReference>
<dbReference type="PANTHER" id="PTHR43004:SF19">
    <property type="entry name" value="BINDING MONOOXYGENASE, PUTATIVE (JCVI)-RELATED"/>
    <property type="match status" value="1"/>
</dbReference>
<dbReference type="InterPro" id="IPR050641">
    <property type="entry name" value="RIFMO-like"/>
</dbReference>
<dbReference type="Pfam" id="PF01494">
    <property type="entry name" value="FAD_binding_3"/>
    <property type="match status" value="1"/>
</dbReference>
<dbReference type="Gene3D" id="3.40.30.120">
    <property type="match status" value="1"/>
</dbReference>
<reference evidence="6" key="1">
    <citation type="journal article" date="2019" name="Int. J. Syst. Evol. Microbiol.">
        <title>The Global Catalogue of Microorganisms (GCM) 10K type strain sequencing project: providing services to taxonomists for standard genome sequencing and annotation.</title>
        <authorList>
            <consortium name="The Broad Institute Genomics Platform"/>
            <consortium name="The Broad Institute Genome Sequencing Center for Infectious Disease"/>
            <person name="Wu L."/>
            <person name="Ma J."/>
        </authorList>
    </citation>
    <scope>NUCLEOTIDE SEQUENCE [LARGE SCALE GENOMIC DNA]</scope>
    <source>
        <strain evidence="6">JCM 31290</strain>
    </source>
</reference>
<organism evidence="5 6">
    <name type="scientific">Streptomyces venetus</name>
    <dbReference type="NCBI Taxonomy" id="1701086"/>
    <lineage>
        <taxon>Bacteria</taxon>
        <taxon>Bacillati</taxon>
        <taxon>Actinomycetota</taxon>
        <taxon>Actinomycetes</taxon>
        <taxon>Kitasatosporales</taxon>
        <taxon>Streptomycetaceae</taxon>
        <taxon>Streptomyces</taxon>
    </lineage>
</organism>
<dbReference type="Pfam" id="PF21274">
    <property type="entry name" value="Rng_hyd_C"/>
    <property type="match status" value="1"/>
</dbReference>
<dbReference type="RefSeq" id="WP_345659578.1">
    <property type="nucleotide sequence ID" value="NZ_BAABET010000001.1"/>
</dbReference>
<evidence type="ECO:0000256" key="1">
    <source>
        <dbReference type="ARBA" id="ARBA00001974"/>
    </source>
</evidence>
<sequence>MPETDAEVAVLIVGGGPVGLTARALLARWGVPTLLVEKHGELSPFPRSRLINVRSMEIFRGLGVAPAITARAFPREYGRVRFRDTLHARDFATEAMIGIHAPVPESPALGVVTSQDRLEPTLLGAADAPVRFGAELVDLAEEAEAVVAVLADHRRGTRTRLRARYLLAADGANSFVRQRLAIGTSGPGAVGRITTVVFDADLNDWRARQPAGVYFTSHGSLLPLYPEGGWGLLVPTPEDAADADWSDLASRALGTDGGSRAEVLRVQHWVVNAFVAEHLRDGRVLLAGDAAHAIPPAGGLGMNTGVADVHNLCWKLAGVLRGWAGPDLLDTYETERLPVAHRTLRQAVANTRLMFQVQSLRDKQLMAGASAPTEVELPWSEEYFAQLGLVLGVAYGSHASSGDGVDYVPTAEPGHRMPHLWLTPGRSTLDAFGEWFTLLTPDPEGWGQQAATAWPLRVEPLSAEQAELCGLSTHGALLVRPDGHVGARWGHRPPDGSALRDTLAALTGSGR</sequence>
<dbReference type="InterPro" id="IPR002938">
    <property type="entry name" value="FAD-bd"/>
</dbReference>
<dbReference type="Gene3D" id="3.50.50.60">
    <property type="entry name" value="FAD/NAD(P)-binding domain"/>
    <property type="match status" value="1"/>
</dbReference>
<name>A0ABP8F2G2_9ACTN</name>
<dbReference type="PRINTS" id="PR00420">
    <property type="entry name" value="RNGMNOXGNASE"/>
</dbReference>
<gene>
    <name evidence="5" type="ORF">GCM10023086_04100</name>
</gene>
<evidence type="ECO:0000256" key="2">
    <source>
        <dbReference type="ARBA" id="ARBA00022630"/>
    </source>
</evidence>
<dbReference type="Proteomes" id="UP001501115">
    <property type="component" value="Unassembled WGS sequence"/>
</dbReference>
<dbReference type="PANTHER" id="PTHR43004">
    <property type="entry name" value="TRK SYSTEM POTASSIUM UPTAKE PROTEIN"/>
    <property type="match status" value="1"/>
</dbReference>
<accession>A0ABP8F2G2</accession>
<feature type="domain" description="FAD-binding" evidence="4">
    <location>
        <begin position="7"/>
        <end position="346"/>
    </location>
</feature>
<dbReference type="EMBL" id="BAABET010000001">
    <property type="protein sequence ID" value="GAA4293331.1"/>
    <property type="molecule type" value="Genomic_DNA"/>
</dbReference>
<protein>
    <submittedName>
        <fullName evidence="5">FAD-dependent oxidoreductase</fullName>
    </submittedName>
</protein>
<evidence type="ECO:0000259" key="4">
    <source>
        <dbReference type="Pfam" id="PF01494"/>
    </source>
</evidence>
<evidence type="ECO:0000313" key="6">
    <source>
        <dbReference type="Proteomes" id="UP001501115"/>
    </source>
</evidence>
<evidence type="ECO:0000313" key="5">
    <source>
        <dbReference type="EMBL" id="GAA4293331.1"/>
    </source>
</evidence>
<comment type="caution">
    <text evidence="5">The sequence shown here is derived from an EMBL/GenBank/DDBJ whole genome shotgun (WGS) entry which is preliminary data.</text>
</comment>
<keyword evidence="2" id="KW-0285">Flavoprotein</keyword>
<dbReference type="Gene3D" id="3.30.9.10">
    <property type="entry name" value="D-Amino Acid Oxidase, subunit A, domain 2"/>
    <property type="match status" value="1"/>
</dbReference>
<comment type="cofactor">
    <cofactor evidence="1">
        <name>FAD</name>
        <dbReference type="ChEBI" id="CHEBI:57692"/>
    </cofactor>
</comment>
<keyword evidence="6" id="KW-1185">Reference proteome</keyword>
<keyword evidence="3" id="KW-0274">FAD</keyword>